<dbReference type="RefSeq" id="WP_220165002.1">
    <property type="nucleotide sequence ID" value="NZ_JAIBOA010000004.1"/>
</dbReference>
<dbReference type="Proteomes" id="UP000774570">
    <property type="component" value="Unassembled WGS sequence"/>
</dbReference>
<organism evidence="1 2">
    <name type="scientific">Actinomadura parmotrematis</name>
    <dbReference type="NCBI Taxonomy" id="2864039"/>
    <lineage>
        <taxon>Bacteria</taxon>
        <taxon>Bacillati</taxon>
        <taxon>Actinomycetota</taxon>
        <taxon>Actinomycetes</taxon>
        <taxon>Streptosporangiales</taxon>
        <taxon>Thermomonosporaceae</taxon>
        <taxon>Actinomadura</taxon>
    </lineage>
</organism>
<reference evidence="1 2" key="1">
    <citation type="submission" date="2021-07" db="EMBL/GenBank/DDBJ databases">
        <title>Actinomadura sp. PM05-2 isolated from lichen.</title>
        <authorList>
            <person name="Somphong A."/>
            <person name="Phongsopitanun W."/>
            <person name="Tanasupawat S."/>
            <person name="Peongsungnone V."/>
        </authorList>
    </citation>
    <scope>NUCLEOTIDE SEQUENCE [LARGE SCALE GENOMIC DNA]</scope>
    <source>
        <strain evidence="1 2">PM05-2</strain>
    </source>
</reference>
<dbReference type="EMBL" id="JAIBOA010000004">
    <property type="protein sequence ID" value="MBW8482470.1"/>
    <property type="molecule type" value="Genomic_DNA"/>
</dbReference>
<proteinExistence type="predicted"/>
<sequence>MVTAGALVAVAPASTGVAPASTAQTFTTQSIMRWWTTGERPVPVRSVTAPLGGVRPFVIRSVT</sequence>
<name>A0ABS7FQH2_9ACTN</name>
<evidence type="ECO:0000313" key="2">
    <source>
        <dbReference type="Proteomes" id="UP000774570"/>
    </source>
</evidence>
<accession>A0ABS7FQH2</accession>
<comment type="caution">
    <text evidence="1">The sequence shown here is derived from an EMBL/GenBank/DDBJ whole genome shotgun (WGS) entry which is preliminary data.</text>
</comment>
<gene>
    <name evidence="1" type="ORF">K1Y72_08855</name>
</gene>
<evidence type="ECO:0000313" key="1">
    <source>
        <dbReference type="EMBL" id="MBW8482470.1"/>
    </source>
</evidence>
<keyword evidence="2" id="KW-1185">Reference proteome</keyword>
<protein>
    <submittedName>
        <fullName evidence="1">Uncharacterized protein</fullName>
    </submittedName>
</protein>